<evidence type="ECO:0000313" key="2">
    <source>
        <dbReference type="Proteomes" id="UP001314170"/>
    </source>
</evidence>
<sequence length="78" mass="8735">MEAETPTLASSASRSRDGRIAFSAIVFSYIYETGKRNGLDKTLNPHRQRGFTFTSSSSHHLFLSVENILLANPKLYDN</sequence>
<accession>A0AAV1R2A1</accession>
<keyword evidence="2" id="KW-1185">Reference proteome</keyword>
<evidence type="ECO:0000313" key="1">
    <source>
        <dbReference type="EMBL" id="CAK7327871.1"/>
    </source>
</evidence>
<dbReference type="EMBL" id="CAWUPB010000870">
    <property type="protein sequence ID" value="CAK7327871.1"/>
    <property type="molecule type" value="Genomic_DNA"/>
</dbReference>
<organism evidence="1 2">
    <name type="scientific">Dovyalis caffra</name>
    <dbReference type="NCBI Taxonomy" id="77055"/>
    <lineage>
        <taxon>Eukaryota</taxon>
        <taxon>Viridiplantae</taxon>
        <taxon>Streptophyta</taxon>
        <taxon>Embryophyta</taxon>
        <taxon>Tracheophyta</taxon>
        <taxon>Spermatophyta</taxon>
        <taxon>Magnoliopsida</taxon>
        <taxon>eudicotyledons</taxon>
        <taxon>Gunneridae</taxon>
        <taxon>Pentapetalae</taxon>
        <taxon>rosids</taxon>
        <taxon>fabids</taxon>
        <taxon>Malpighiales</taxon>
        <taxon>Salicaceae</taxon>
        <taxon>Flacourtieae</taxon>
        <taxon>Dovyalis</taxon>
    </lineage>
</organism>
<name>A0AAV1R2A1_9ROSI</name>
<proteinExistence type="predicted"/>
<reference evidence="1 2" key="1">
    <citation type="submission" date="2024-01" db="EMBL/GenBank/DDBJ databases">
        <authorList>
            <person name="Waweru B."/>
        </authorList>
    </citation>
    <scope>NUCLEOTIDE SEQUENCE [LARGE SCALE GENOMIC DNA]</scope>
</reference>
<gene>
    <name evidence="1" type="ORF">DCAF_LOCUS5589</name>
</gene>
<comment type="caution">
    <text evidence="1">The sequence shown here is derived from an EMBL/GenBank/DDBJ whole genome shotgun (WGS) entry which is preliminary data.</text>
</comment>
<protein>
    <submittedName>
        <fullName evidence="1">Uncharacterized protein</fullName>
    </submittedName>
</protein>
<dbReference type="AlphaFoldDB" id="A0AAV1R2A1"/>
<dbReference type="Proteomes" id="UP001314170">
    <property type="component" value="Unassembled WGS sequence"/>
</dbReference>